<dbReference type="AlphaFoldDB" id="A0A4Q7LQZ9"/>
<comment type="caution">
    <text evidence="1">The sequence shown here is derived from an EMBL/GenBank/DDBJ whole genome shotgun (WGS) entry which is preliminary data.</text>
</comment>
<evidence type="ECO:0000313" key="2">
    <source>
        <dbReference type="Proteomes" id="UP000293519"/>
    </source>
</evidence>
<evidence type="ECO:0000313" key="1">
    <source>
        <dbReference type="EMBL" id="RZS57335.1"/>
    </source>
</evidence>
<sequence length="70" mass="7803">MADSLRTLADAASHDDPLRSLRAIAQLRREIEREESALVRRARTQGCGWQMIATALGVSRQAVHKKYGRG</sequence>
<organism evidence="1 2">
    <name type="scientific">Microcella putealis</name>
    <dbReference type="NCBI Taxonomy" id="337005"/>
    <lineage>
        <taxon>Bacteria</taxon>
        <taxon>Bacillati</taxon>
        <taxon>Actinomycetota</taxon>
        <taxon>Actinomycetes</taxon>
        <taxon>Micrococcales</taxon>
        <taxon>Microbacteriaceae</taxon>
        <taxon>Microcella</taxon>
    </lineage>
</organism>
<dbReference type="Proteomes" id="UP000293519">
    <property type="component" value="Unassembled WGS sequence"/>
</dbReference>
<name>A0A4Q7LQZ9_9MICO</name>
<keyword evidence="2" id="KW-1185">Reference proteome</keyword>
<proteinExistence type="predicted"/>
<accession>A0A4Q7LQZ9</accession>
<reference evidence="1 2" key="1">
    <citation type="journal article" date="2015" name="Stand. Genomic Sci.">
        <title>Genomic Encyclopedia of Bacterial and Archaeal Type Strains, Phase III: the genomes of soil and plant-associated and newly described type strains.</title>
        <authorList>
            <person name="Whitman W.B."/>
            <person name="Woyke T."/>
            <person name="Klenk H.P."/>
            <person name="Zhou Y."/>
            <person name="Lilburn T.G."/>
            <person name="Beck B.J."/>
            <person name="De Vos P."/>
            <person name="Vandamme P."/>
            <person name="Eisen J.A."/>
            <person name="Garrity G."/>
            <person name="Hugenholtz P."/>
            <person name="Kyrpides N.C."/>
        </authorList>
    </citation>
    <scope>NUCLEOTIDE SEQUENCE [LARGE SCALE GENOMIC DNA]</scope>
    <source>
        <strain evidence="1 2">CV2</strain>
    </source>
</reference>
<protein>
    <recommendedName>
        <fullName evidence="3">Homeodomain-like domain-containing protein</fullName>
    </recommendedName>
</protein>
<dbReference type="EMBL" id="SGWW01000002">
    <property type="protein sequence ID" value="RZS57335.1"/>
    <property type="molecule type" value="Genomic_DNA"/>
</dbReference>
<dbReference type="RefSeq" id="WP_130484920.1">
    <property type="nucleotide sequence ID" value="NZ_SGWW01000002.1"/>
</dbReference>
<evidence type="ECO:0008006" key="3">
    <source>
        <dbReference type="Google" id="ProtNLM"/>
    </source>
</evidence>
<dbReference type="OrthoDB" id="3579809at2"/>
<gene>
    <name evidence="1" type="ORF">EV141_1047</name>
</gene>